<proteinExistence type="predicted"/>
<feature type="transmembrane region" description="Helical" evidence="1">
    <location>
        <begin position="7"/>
        <end position="25"/>
    </location>
</feature>
<evidence type="ECO:0000313" key="3">
    <source>
        <dbReference type="EMBL" id="SER76430.1"/>
    </source>
</evidence>
<reference evidence="3 4" key="1">
    <citation type="submission" date="2016-10" db="EMBL/GenBank/DDBJ databases">
        <authorList>
            <person name="de Groot N.N."/>
        </authorList>
    </citation>
    <scope>NUCLEOTIDE SEQUENCE [LARGE SCALE GENOMIC DNA]</scope>
    <source>
        <strain evidence="3 4">DSM 13760</strain>
    </source>
</reference>
<dbReference type="AlphaFoldDB" id="A0A1H9RU90"/>
<organism evidence="3 4">
    <name type="scientific">Isobaculum melis</name>
    <dbReference type="NCBI Taxonomy" id="142588"/>
    <lineage>
        <taxon>Bacteria</taxon>
        <taxon>Bacillati</taxon>
        <taxon>Bacillota</taxon>
        <taxon>Bacilli</taxon>
        <taxon>Lactobacillales</taxon>
        <taxon>Carnobacteriaceae</taxon>
        <taxon>Isobaculum</taxon>
    </lineage>
</organism>
<evidence type="ECO:0000259" key="2">
    <source>
        <dbReference type="Pfam" id="PF14504"/>
    </source>
</evidence>
<dbReference type="EMBL" id="FOHA01000005">
    <property type="protein sequence ID" value="SER76430.1"/>
    <property type="molecule type" value="Genomic_DNA"/>
</dbReference>
<protein>
    <submittedName>
        <fullName evidence="3">CAP-associated N-terminal</fullName>
    </submittedName>
</protein>
<dbReference type="Proteomes" id="UP000198948">
    <property type="component" value="Unassembled WGS sequence"/>
</dbReference>
<dbReference type="InterPro" id="IPR035940">
    <property type="entry name" value="CAP_sf"/>
</dbReference>
<keyword evidence="1" id="KW-1133">Transmembrane helix</keyword>
<sequence>MKNIVRAIPLFLIFMWFAYFSPYFGPDHSKKNEEPATKQTRQVDPTGTNMTVLPTNGFAQYIGKDFSVLENEFGQPDRVDETAYGYQSYIYAKDPQHYLQVGVKEHKVVTIYALGTALDVAPFQMDMYLDDLYSIITIVPEVAFKYEQNNYQLELTEEDMNYLPLVCFENESYAALEIDSQTNQVVSLRYFDKETLLRVAPYDVSGLNQLEALPTIDAEEWKKIDESNRKQTMEIFNVIRQRAQLPEFTTTEAIDLICKMYQQQIFHESPKEADLKQQLTDLFTEHQIKAQRFSYFVESIKPDAPSVVDKVLRTSAYHQQLFDPQLNHFSIHFLEDNIFGLFVQSE</sequence>
<keyword evidence="1" id="KW-0472">Membrane</keyword>
<dbReference type="Gene3D" id="3.40.33.10">
    <property type="entry name" value="CAP"/>
    <property type="match status" value="1"/>
</dbReference>
<dbReference type="InterPro" id="IPR029410">
    <property type="entry name" value="CAP_assoc"/>
</dbReference>
<keyword evidence="4" id="KW-1185">Reference proteome</keyword>
<evidence type="ECO:0000256" key="1">
    <source>
        <dbReference type="SAM" id="Phobius"/>
    </source>
</evidence>
<dbReference type="OrthoDB" id="9783944at2"/>
<gene>
    <name evidence="3" type="ORF">SAMN04488559_10593</name>
</gene>
<keyword evidence="1" id="KW-0812">Transmembrane</keyword>
<evidence type="ECO:0000313" key="4">
    <source>
        <dbReference type="Proteomes" id="UP000198948"/>
    </source>
</evidence>
<dbReference type="RefSeq" id="WP_092651194.1">
    <property type="nucleotide sequence ID" value="NZ_FOHA01000005.1"/>
</dbReference>
<feature type="domain" description="CAP-associated" evidence="2">
    <location>
        <begin position="62"/>
        <end position="202"/>
    </location>
</feature>
<dbReference type="STRING" id="142588.SAMN04488559_10593"/>
<dbReference type="Pfam" id="PF14504">
    <property type="entry name" value="CAP_assoc_N"/>
    <property type="match status" value="1"/>
</dbReference>
<name>A0A1H9RU90_9LACT</name>
<accession>A0A1H9RU90</accession>